<keyword evidence="9" id="KW-0694">RNA-binding</keyword>
<dbReference type="GO" id="GO:0005524">
    <property type="term" value="F:ATP binding"/>
    <property type="evidence" value="ECO:0007669"/>
    <property type="project" value="UniProtKB-KW"/>
</dbReference>
<dbReference type="PANTHER" id="PTHR47958">
    <property type="entry name" value="ATP-DEPENDENT RNA HELICASE DBP3"/>
    <property type="match status" value="1"/>
</dbReference>
<dbReference type="PROSITE" id="PS51195">
    <property type="entry name" value="Q_MOTIF"/>
    <property type="match status" value="1"/>
</dbReference>
<dbReference type="SUPFAM" id="SSF52540">
    <property type="entry name" value="P-loop containing nucleoside triphosphate hydrolases"/>
    <property type="match status" value="1"/>
</dbReference>
<dbReference type="InterPro" id="IPR044113">
    <property type="entry name" value="DEADc_DDX41"/>
</dbReference>
<organism evidence="17 18">
    <name type="scientific">Pieris macdunnoughi</name>
    <dbReference type="NCBI Taxonomy" id="345717"/>
    <lineage>
        <taxon>Eukaryota</taxon>
        <taxon>Metazoa</taxon>
        <taxon>Ecdysozoa</taxon>
        <taxon>Arthropoda</taxon>
        <taxon>Hexapoda</taxon>
        <taxon>Insecta</taxon>
        <taxon>Pterygota</taxon>
        <taxon>Neoptera</taxon>
        <taxon>Endopterygota</taxon>
        <taxon>Lepidoptera</taxon>
        <taxon>Glossata</taxon>
        <taxon>Ditrysia</taxon>
        <taxon>Papilionoidea</taxon>
        <taxon>Pieridae</taxon>
        <taxon>Pierinae</taxon>
        <taxon>Pieris</taxon>
    </lineage>
</organism>
<dbReference type="PROSITE" id="PS51194">
    <property type="entry name" value="HELICASE_CTER"/>
    <property type="match status" value="1"/>
</dbReference>
<feature type="compositionally biased region" description="Basic residues" evidence="13">
    <location>
        <begin position="1"/>
        <end position="10"/>
    </location>
</feature>
<dbReference type="EMBL" id="CAJOBZ010000053">
    <property type="protein sequence ID" value="CAF4919758.1"/>
    <property type="molecule type" value="Genomic_DNA"/>
</dbReference>
<dbReference type="CDD" id="cd18787">
    <property type="entry name" value="SF2_C_DEAD"/>
    <property type="match status" value="1"/>
</dbReference>
<evidence type="ECO:0000259" key="16">
    <source>
        <dbReference type="PROSITE" id="PS51195"/>
    </source>
</evidence>
<dbReference type="Proteomes" id="UP000663880">
    <property type="component" value="Unassembled WGS sequence"/>
</dbReference>
<dbReference type="InterPro" id="IPR036875">
    <property type="entry name" value="Znf_CCHC_sf"/>
</dbReference>
<dbReference type="CDD" id="cd17951">
    <property type="entry name" value="DEADc_DDX41"/>
    <property type="match status" value="1"/>
</dbReference>
<feature type="domain" description="DEAD-box RNA helicase Q" evidence="16">
    <location>
        <begin position="176"/>
        <end position="204"/>
    </location>
</feature>
<dbReference type="GO" id="GO:0000398">
    <property type="term" value="P:mRNA splicing, via spliceosome"/>
    <property type="evidence" value="ECO:0007669"/>
    <property type="project" value="InterPro"/>
</dbReference>
<dbReference type="GO" id="GO:0008270">
    <property type="term" value="F:zinc ion binding"/>
    <property type="evidence" value="ECO:0007669"/>
    <property type="project" value="UniProtKB-KW"/>
</dbReference>
<evidence type="ECO:0000256" key="6">
    <source>
        <dbReference type="ARBA" id="ARBA00022806"/>
    </source>
</evidence>
<evidence type="ECO:0000259" key="15">
    <source>
        <dbReference type="PROSITE" id="PS51194"/>
    </source>
</evidence>
<keyword evidence="5" id="KW-0378">Hydrolase</keyword>
<evidence type="ECO:0000313" key="17">
    <source>
        <dbReference type="EMBL" id="CAF4919758.1"/>
    </source>
</evidence>
<dbReference type="GO" id="GO:0010468">
    <property type="term" value="P:regulation of gene expression"/>
    <property type="evidence" value="ECO:0007669"/>
    <property type="project" value="UniProtKB-ARBA"/>
</dbReference>
<keyword evidence="2" id="KW-0479">Metal-binding</keyword>
<evidence type="ECO:0000256" key="7">
    <source>
        <dbReference type="ARBA" id="ARBA00022833"/>
    </source>
</evidence>
<keyword evidence="6" id="KW-0347">Helicase</keyword>
<dbReference type="InterPro" id="IPR001650">
    <property type="entry name" value="Helicase_C-like"/>
</dbReference>
<dbReference type="SMART" id="SM00487">
    <property type="entry name" value="DEXDc"/>
    <property type="match status" value="1"/>
</dbReference>
<feature type="short sequence motif" description="Q motif" evidence="12">
    <location>
        <begin position="176"/>
        <end position="204"/>
    </location>
</feature>
<dbReference type="SUPFAM" id="SSF57756">
    <property type="entry name" value="Retrovirus zinc finger-like domains"/>
    <property type="match status" value="1"/>
</dbReference>
<dbReference type="GO" id="GO:0008432">
    <property type="term" value="F:JUN kinase binding"/>
    <property type="evidence" value="ECO:0007669"/>
    <property type="project" value="UniProtKB-ARBA"/>
</dbReference>
<dbReference type="AlphaFoldDB" id="A0A821W6Z5"/>
<evidence type="ECO:0000256" key="11">
    <source>
        <dbReference type="ARBA" id="ARBA00047984"/>
    </source>
</evidence>
<feature type="region of interest" description="Disordered" evidence="13">
    <location>
        <begin position="51"/>
        <end position="77"/>
    </location>
</feature>
<dbReference type="SMART" id="SM00490">
    <property type="entry name" value="HELICc"/>
    <property type="match status" value="1"/>
</dbReference>
<sequence length="614" mass="68439">MSNKPPIKRYRRDDNSSGSENDVDNYEPYVPVKERMKQKLLKMGRLGQVANEVAAETKSSSDNDPDDEGSQEEWGRRYNVSLLDQHSELKRLAEARALSAAERQAKEEAHILESVAQSKALMGVAELAKGIQYSEPIKTSWKPPRCILSLPESRHERVRQQLRILVEGEDVPPPIRTFQHMKFPKGIIRGLEAKGIKNPTPIQVQGIPAVLQGRDMIGIAFTGSGKTLVFTLPLIAMCLEQEVQMPFIRNEGPYGLIICPSRELAKQTHDIILHFIKHLKMAGHPEIRSCLAIGGVAVSECMETVQRGVHIMVATPGRLMDMLDKKMVRLNVCRYLCMDEADRMIDMGFEEDVRTIFSYFAGQRQTLLFSATMPRKIQNFARSALVKPVTVNVGRAGAASLNVRQELELVKAEARTVHLLQCLQKTPPPVLVFAERKQHVDAIHEYLLLKGVEAVAIHGGKDQEERSRAVEAFRRGEKDVLVATDVASKGLDFQNIQHVINYDMPEDIENYVHRIGRCGRAGQAGVASTLLSRQQDDSVLRDLAHLLREAGQKVPSFLMDMIGGDEPAVDGQGCSYCGGLGHRITECPKLEAVQTKQASNIGRRDYLANTAADY</sequence>
<proteinExistence type="inferred from homology"/>
<dbReference type="GO" id="GO:0043186">
    <property type="term" value="C:P granule"/>
    <property type="evidence" value="ECO:0007669"/>
    <property type="project" value="UniProtKB-ARBA"/>
</dbReference>
<dbReference type="Gene3D" id="3.40.50.300">
    <property type="entry name" value="P-loop containing nucleotide triphosphate hydrolases"/>
    <property type="match status" value="2"/>
</dbReference>
<evidence type="ECO:0000256" key="1">
    <source>
        <dbReference type="ARBA" id="ARBA00012552"/>
    </source>
</evidence>
<evidence type="ECO:0000256" key="2">
    <source>
        <dbReference type="ARBA" id="ARBA00022723"/>
    </source>
</evidence>
<feature type="region of interest" description="Disordered" evidence="13">
    <location>
        <begin position="1"/>
        <end position="31"/>
    </location>
</feature>
<dbReference type="Pfam" id="PF00271">
    <property type="entry name" value="Helicase_C"/>
    <property type="match status" value="1"/>
</dbReference>
<evidence type="ECO:0000256" key="4">
    <source>
        <dbReference type="ARBA" id="ARBA00022771"/>
    </source>
</evidence>
<dbReference type="EC" id="3.6.4.13" evidence="1"/>
<dbReference type="FunFam" id="3.40.50.300:FF:000449">
    <property type="entry name" value="Probable ATP-dependent RNA helicase DDX41"/>
    <property type="match status" value="1"/>
</dbReference>
<evidence type="ECO:0000256" key="10">
    <source>
        <dbReference type="ARBA" id="ARBA00023594"/>
    </source>
</evidence>
<evidence type="ECO:0000256" key="8">
    <source>
        <dbReference type="ARBA" id="ARBA00022840"/>
    </source>
</evidence>
<keyword evidence="18" id="KW-1185">Reference proteome</keyword>
<evidence type="ECO:0000256" key="5">
    <source>
        <dbReference type="ARBA" id="ARBA00022801"/>
    </source>
</evidence>
<comment type="catalytic activity">
    <reaction evidence="11">
        <text>ATP + H2O = ADP + phosphate + H(+)</text>
        <dbReference type="Rhea" id="RHEA:13065"/>
        <dbReference type="ChEBI" id="CHEBI:15377"/>
        <dbReference type="ChEBI" id="CHEBI:15378"/>
        <dbReference type="ChEBI" id="CHEBI:30616"/>
        <dbReference type="ChEBI" id="CHEBI:43474"/>
        <dbReference type="ChEBI" id="CHEBI:456216"/>
        <dbReference type="EC" id="3.6.4.13"/>
    </reaction>
</comment>
<dbReference type="InterPro" id="IPR027417">
    <property type="entry name" value="P-loop_NTPase"/>
</dbReference>
<gene>
    <name evidence="17" type="ORF">PMACD_LOCUS12911</name>
</gene>
<evidence type="ECO:0000259" key="14">
    <source>
        <dbReference type="PROSITE" id="PS51192"/>
    </source>
</evidence>
<dbReference type="InterPro" id="IPR011545">
    <property type="entry name" value="DEAD/DEAH_box_helicase_dom"/>
</dbReference>
<comment type="similarity">
    <text evidence="10">Belongs to the DEAD box helicase family. DDX41 subfamily.</text>
</comment>
<evidence type="ECO:0000313" key="18">
    <source>
        <dbReference type="Proteomes" id="UP000663880"/>
    </source>
</evidence>
<comment type="caution">
    <text evidence="17">The sequence shown here is derived from an EMBL/GenBank/DDBJ whole genome shotgun (WGS) entry which is preliminary data.</text>
</comment>
<protein>
    <recommendedName>
        <fullName evidence="1">RNA helicase</fullName>
        <ecNumber evidence="1">3.6.4.13</ecNumber>
    </recommendedName>
</protein>
<dbReference type="InterPro" id="IPR014014">
    <property type="entry name" value="RNA_helicase_DEAD_Q_motif"/>
</dbReference>
<dbReference type="FunFam" id="3.40.50.300:FF:000657">
    <property type="entry name" value="Probable ATP-dependent RNA helicase DDX41"/>
    <property type="match status" value="1"/>
</dbReference>
<keyword evidence="4" id="KW-0863">Zinc-finger</keyword>
<dbReference type="OrthoDB" id="196131at2759"/>
<dbReference type="PROSITE" id="PS51192">
    <property type="entry name" value="HELICASE_ATP_BIND_1"/>
    <property type="match status" value="1"/>
</dbReference>
<dbReference type="GO" id="GO:0003723">
    <property type="term" value="F:RNA binding"/>
    <property type="evidence" value="ECO:0007669"/>
    <property type="project" value="UniProtKB-KW"/>
</dbReference>
<evidence type="ECO:0000256" key="9">
    <source>
        <dbReference type="ARBA" id="ARBA00022884"/>
    </source>
</evidence>
<keyword evidence="3" id="KW-0547">Nucleotide-binding</keyword>
<keyword evidence="8" id="KW-0067">ATP-binding</keyword>
<evidence type="ECO:0000256" key="13">
    <source>
        <dbReference type="SAM" id="MobiDB-lite"/>
    </source>
</evidence>
<feature type="domain" description="Helicase ATP-binding" evidence="14">
    <location>
        <begin position="207"/>
        <end position="391"/>
    </location>
</feature>
<name>A0A821W6Z5_9NEOP</name>
<dbReference type="GO" id="GO:0016787">
    <property type="term" value="F:hydrolase activity"/>
    <property type="evidence" value="ECO:0007669"/>
    <property type="project" value="UniProtKB-KW"/>
</dbReference>
<accession>A0A821W6Z5</accession>
<dbReference type="Pfam" id="PF00270">
    <property type="entry name" value="DEAD"/>
    <property type="match status" value="1"/>
</dbReference>
<dbReference type="GO" id="GO:0005634">
    <property type="term" value="C:nucleus"/>
    <property type="evidence" value="ECO:0007669"/>
    <property type="project" value="UniProtKB-ARBA"/>
</dbReference>
<dbReference type="InterPro" id="IPR014001">
    <property type="entry name" value="Helicase_ATP-bd"/>
</dbReference>
<evidence type="ECO:0000256" key="3">
    <source>
        <dbReference type="ARBA" id="ARBA00022741"/>
    </source>
</evidence>
<reference evidence="17" key="1">
    <citation type="submission" date="2021-02" db="EMBL/GenBank/DDBJ databases">
        <authorList>
            <person name="Steward A R."/>
        </authorList>
    </citation>
    <scope>NUCLEOTIDE SEQUENCE</scope>
</reference>
<keyword evidence="7" id="KW-0862">Zinc</keyword>
<evidence type="ECO:0000256" key="12">
    <source>
        <dbReference type="PROSITE-ProRule" id="PRU00552"/>
    </source>
</evidence>
<feature type="domain" description="Helicase C-terminal" evidence="15">
    <location>
        <begin position="402"/>
        <end position="562"/>
    </location>
</feature>
<dbReference type="GO" id="GO:0003724">
    <property type="term" value="F:RNA helicase activity"/>
    <property type="evidence" value="ECO:0007669"/>
    <property type="project" value="UniProtKB-EC"/>
</dbReference>